<evidence type="ECO:0000313" key="1">
    <source>
        <dbReference type="EMBL" id="KAF7148342.1"/>
    </source>
</evidence>
<dbReference type="Proteomes" id="UP000626092">
    <property type="component" value="Unassembled WGS sequence"/>
</dbReference>
<evidence type="ECO:0000313" key="2">
    <source>
        <dbReference type="Proteomes" id="UP000626092"/>
    </source>
</evidence>
<dbReference type="EMBL" id="WJXA01000003">
    <property type="protein sequence ID" value="KAF7148342.1"/>
    <property type="molecule type" value="Genomic_DNA"/>
</dbReference>
<comment type="caution">
    <text evidence="1">The sequence shown here is derived from an EMBL/GenBank/DDBJ whole genome shotgun (WGS) entry which is preliminary data.</text>
</comment>
<dbReference type="OrthoDB" id="668540at2759"/>
<name>A0A834H4X2_RHOSS</name>
<keyword evidence="2" id="KW-1185">Reference proteome</keyword>
<dbReference type="SUPFAM" id="SSF48371">
    <property type="entry name" value="ARM repeat"/>
    <property type="match status" value="1"/>
</dbReference>
<dbReference type="Gene3D" id="1.25.10.10">
    <property type="entry name" value="Leucine-rich Repeat Variant"/>
    <property type="match status" value="1"/>
</dbReference>
<accession>A0A834H4X2</accession>
<sequence>MSKQEKHAFEFVSIVQPQSSYRFIGYLPGISLDLLSSETPTELELTSLVSLEVSKTSMFPKEGFTMGSSGCHSLPTPLLCKAGFSLRTRFHRHFHQRTLTQNRNISPLTFAGISFDGFDDENGFLSVSCAYFPSNPSIQVMMKDQFANYVVHILLETCDDHQRKLMLKRIKVHLNAVKKYTCGPGST</sequence>
<proteinExistence type="predicted"/>
<protein>
    <submittedName>
        <fullName evidence="1">Uncharacterized protein</fullName>
    </submittedName>
</protein>
<dbReference type="InterPro" id="IPR016024">
    <property type="entry name" value="ARM-type_fold"/>
</dbReference>
<organism evidence="1 2">
    <name type="scientific">Rhododendron simsii</name>
    <name type="common">Sims's rhododendron</name>
    <dbReference type="NCBI Taxonomy" id="118357"/>
    <lineage>
        <taxon>Eukaryota</taxon>
        <taxon>Viridiplantae</taxon>
        <taxon>Streptophyta</taxon>
        <taxon>Embryophyta</taxon>
        <taxon>Tracheophyta</taxon>
        <taxon>Spermatophyta</taxon>
        <taxon>Magnoliopsida</taxon>
        <taxon>eudicotyledons</taxon>
        <taxon>Gunneridae</taxon>
        <taxon>Pentapetalae</taxon>
        <taxon>asterids</taxon>
        <taxon>Ericales</taxon>
        <taxon>Ericaceae</taxon>
        <taxon>Ericoideae</taxon>
        <taxon>Rhodoreae</taxon>
        <taxon>Rhododendron</taxon>
    </lineage>
</organism>
<dbReference type="AlphaFoldDB" id="A0A834H4X2"/>
<dbReference type="InterPro" id="IPR011989">
    <property type="entry name" value="ARM-like"/>
</dbReference>
<reference evidence="1" key="1">
    <citation type="submission" date="2019-11" db="EMBL/GenBank/DDBJ databases">
        <authorList>
            <person name="Liu Y."/>
            <person name="Hou J."/>
            <person name="Li T.-Q."/>
            <person name="Guan C.-H."/>
            <person name="Wu X."/>
            <person name="Wu H.-Z."/>
            <person name="Ling F."/>
            <person name="Zhang R."/>
            <person name="Shi X.-G."/>
            <person name="Ren J.-P."/>
            <person name="Chen E.-F."/>
            <person name="Sun J.-M."/>
        </authorList>
    </citation>
    <scope>NUCLEOTIDE SEQUENCE</scope>
    <source>
        <strain evidence="1">Adult_tree_wgs_1</strain>
        <tissue evidence="1">Leaves</tissue>
    </source>
</reference>
<gene>
    <name evidence="1" type="ORF">RHSIM_Rhsim03G0105400</name>
</gene>